<dbReference type="Proteomes" id="UP000306509">
    <property type="component" value="Unassembled WGS sequence"/>
</dbReference>
<dbReference type="EMBL" id="QGQD01000006">
    <property type="protein sequence ID" value="TLD02734.1"/>
    <property type="molecule type" value="Genomic_DNA"/>
</dbReference>
<keyword evidence="1" id="KW-0812">Transmembrane</keyword>
<accession>A0A4U8QE03</accession>
<keyword evidence="1" id="KW-0472">Membrane</keyword>
<gene>
    <name evidence="2" type="ORF">DSM106044_00233</name>
</gene>
<reference evidence="2 3" key="1">
    <citation type="journal article" date="2019" name="Anaerobe">
        <title>Detection of Robinsoniella peoriensis in multiple bone samples of a trauma patient.</title>
        <authorList>
            <person name="Schrottner P."/>
            <person name="Hartwich K."/>
            <person name="Bunk B."/>
            <person name="Schober I."/>
            <person name="Helbig S."/>
            <person name="Rudolph W.W."/>
            <person name="Gunzer F."/>
        </authorList>
    </citation>
    <scope>NUCLEOTIDE SEQUENCE [LARGE SCALE GENOMIC DNA]</scope>
    <source>
        <strain evidence="2 3">DSM 106044</strain>
    </source>
</reference>
<organism evidence="2 3">
    <name type="scientific">Robinsoniella peoriensis</name>
    <dbReference type="NCBI Taxonomy" id="180332"/>
    <lineage>
        <taxon>Bacteria</taxon>
        <taxon>Bacillati</taxon>
        <taxon>Bacillota</taxon>
        <taxon>Clostridia</taxon>
        <taxon>Lachnospirales</taxon>
        <taxon>Lachnospiraceae</taxon>
        <taxon>Robinsoniella</taxon>
    </lineage>
</organism>
<comment type="caution">
    <text evidence="2">The sequence shown here is derived from an EMBL/GenBank/DDBJ whole genome shotgun (WGS) entry which is preliminary data.</text>
</comment>
<evidence type="ECO:0000313" key="2">
    <source>
        <dbReference type="EMBL" id="TLD02734.1"/>
    </source>
</evidence>
<dbReference type="STRING" id="180332.GCA_000797495_04480"/>
<sequence>MKRIVGYTLFWVAVGMLLALCMPNAFITVLIIFVLLLIGYNLFMC</sequence>
<dbReference type="AlphaFoldDB" id="A0A4U8QE03"/>
<name>A0A4U8QE03_9FIRM</name>
<proteinExistence type="predicted"/>
<keyword evidence="1" id="KW-1133">Transmembrane helix</keyword>
<feature type="transmembrane region" description="Helical" evidence="1">
    <location>
        <begin position="7"/>
        <end position="40"/>
    </location>
</feature>
<evidence type="ECO:0000256" key="1">
    <source>
        <dbReference type="SAM" id="Phobius"/>
    </source>
</evidence>
<evidence type="ECO:0000313" key="3">
    <source>
        <dbReference type="Proteomes" id="UP000306509"/>
    </source>
</evidence>
<keyword evidence="3" id="KW-1185">Reference proteome</keyword>
<protein>
    <submittedName>
        <fullName evidence="2">Uncharacterized protein</fullName>
    </submittedName>
</protein>